<dbReference type="EMBL" id="JABMIG020000020">
    <property type="protein sequence ID" value="KAL3802356.1"/>
    <property type="molecule type" value="Genomic_DNA"/>
</dbReference>
<evidence type="ECO:0000313" key="2">
    <source>
        <dbReference type="EMBL" id="KAL3802356.1"/>
    </source>
</evidence>
<evidence type="ECO:0000313" key="3">
    <source>
        <dbReference type="Proteomes" id="UP001516023"/>
    </source>
</evidence>
<proteinExistence type="predicted"/>
<evidence type="ECO:0008006" key="4">
    <source>
        <dbReference type="Google" id="ProtNLM"/>
    </source>
</evidence>
<gene>
    <name evidence="2" type="ORF">HJC23_007181</name>
</gene>
<name>A0ABD3QS16_9STRA</name>
<dbReference type="AlphaFoldDB" id="A0ABD3QS16"/>
<dbReference type="Gene3D" id="3.30.160.570">
    <property type="entry name" value="Ncd80 complex, Spc24 subunit"/>
    <property type="match status" value="1"/>
</dbReference>
<organism evidence="2 3">
    <name type="scientific">Cyclotella cryptica</name>
    <dbReference type="NCBI Taxonomy" id="29204"/>
    <lineage>
        <taxon>Eukaryota</taxon>
        <taxon>Sar</taxon>
        <taxon>Stramenopiles</taxon>
        <taxon>Ochrophyta</taxon>
        <taxon>Bacillariophyta</taxon>
        <taxon>Coscinodiscophyceae</taxon>
        <taxon>Thalassiosirophycidae</taxon>
        <taxon>Stephanodiscales</taxon>
        <taxon>Stephanodiscaceae</taxon>
        <taxon>Cyclotella</taxon>
    </lineage>
</organism>
<comment type="caution">
    <text evidence="2">The sequence shown here is derived from an EMBL/GenBank/DDBJ whole genome shotgun (WGS) entry which is preliminary data.</text>
</comment>
<reference evidence="2 3" key="1">
    <citation type="journal article" date="2020" name="G3 (Bethesda)">
        <title>Improved Reference Genome for Cyclotella cryptica CCMP332, a Model for Cell Wall Morphogenesis, Salinity Adaptation, and Lipid Production in Diatoms (Bacillariophyta).</title>
        <authorList>
            <person name="Roberts W.R."/>
            <person name="Downey K.M."/>
            <person name="Ruck E.C."/>
            <person name="Traller J.C."/>
            <person name="Alverson A.J."/>
        </authorList>
    </citation>
    <scope>NUCLEOTIDE SEQUENCE [LARGE SCALE GENOMIC DNA]</scope>
    <source>
        <strain evidence="2 3">CCMP332</strain>
    </source>
</reference>
<dbReference type="Proteomes" id="UP001516023">
    <property type="component" value="Unassembled WGS sequence"/>
</dbReference>
<accession>A0ABD3QS16</accession>
<keyword evidence="3" id="KW-1185">Reference proteome</keyword>
<sequence>MTAVIITQSQRSIDEAKAWDDVSSMMSQLVSSSTAKVDTLKREFRHGSDLIDGFGKEKESLHKEAEEITSSINAKIEHETNALQHESEELADQIRAVQALEEDVERETKLAAEIVEKRREVEQNILTYKAEAAEEVGAIDEIEMRRAKQIPRIRREFSMYAQMTNIKWDYSHVDALAGEVSLPHKFIHRRFSIEKDLPEFEIAEQIWSIIEG</sequence>
<evidence type="ECO:0000256" key="1">
    <source>
        <dbReference type="SAM" id="Coils"/>
    </source>
</evidence>
<protein>
    <recommendedName>
        <fullName evidence="4">Kinetochore protein Spc24</fullName>
    </recommendedName>
</protein>
<feature type="coiled-coil region" evidence="1">
    <location>
        <begin position="73"/>
        <end position="131"/>
    </location>
</feature>
<keyword evidence="1" id="KW-0175">Coiled coil</keyword>